<dbReference type="RefSeq" id="WP_085878532.1">
    <property type="nucleotide sequence ID" value="NZ_FWFZ01000006.1"/>
</dbReference>
<protein>
    <submittedName>
        <fullName evidence="2">Hom_end-associated Hint</fullName>
    </submittedName>
</protein>
<dbReference type="Pfam" id="PF13403">
    <property type="entry name" value="Hint_2"/>
    <property type="match status" value="1"/>
</dbReference>
<feature type="domain" description="Hint" evidence="1">
    <location>
        <begin position="147"/>
        <end position="256"/>
    </location>
</feature>
<dbReference type="InterPro" id="IPR036844">
    <property type="entry name" value="Hint_dom_sf"/>
</dbReference>
<evidence type="ECO:0000313" key="3">
    <source>
        <dbReference type="Proteomes" id="UP000193900"/>
    </source>
</evidence>
<organism evidence="2 3">
    <name type="scientific">Roseisalinus antarcticus</name>
    <dbReference type="NCBI Taxonomy" id="254357"/>
    <lineage>
        <taxon>Bacteria</taxon>
        <taxon>Pseudomonadati</taxon>
        <taxon>Pseudomonadota</taxon>
        <taxon>Alphaproteobacteria</taxon>
        <taxon>Rhodobacterales</taxon>
        <taxon>Roseobacteraceae</taxon>
        <taxon>Roseisalinus</taxon>
    </lineage>
</organism>
<dbReference type="GO" id="GO:0016539">
    <property type="term" value="P:intein-mediated protein splicing"/>
    <property type="evidence" value="ECO:0007669"/>
    <property type="project" value="InterPro"/>
</dbReference>
<proteinExistence type="predicted"/>
<sequence>MSAAEDLRAIQTLPVFASDAFVVESGVAEGDGLSFADELVMDDIYGLRPDATRLRLTMALGVDQASFRVAEGSEAGRPGNIVHLDCCLTFMLPDGSTYEALVLVEVEEETAAGIYMLPLATLQPKTDYRLVGIDRKTATTRFAEVACVSFTRGTHITMANGEQRLIEDLAIGDRVLTRDDGPQEIRWIGQNTLRAVGAFAPVIIKRGTLHNENDLVVSPDHRIFVYQRRDRLGAGRAEVLVKVRHLLNGDTVYQKDGGFVDYFQLLFDDHQIIYAEGIAAESLLIDQRTRAALPADVRSRMRQVDQAHAHRPHLDYEVRESLLSKPDAVDLLRRASSN</sequence>
<dbReference type="PROSITE" id="PS50817">
    <property type="entry name" value="INTEIN_N_TER"/>
    <property type="match status" value="1"/>
</dbReference>
<dbReference type="AlphaFoldDB" id="A0A1Y5SIM9"/>
<dbReference type="SMART" id="SM00306">
    <property type="entry name" value="HintN"/>
    <property type="match status" value="1"/>
</dbReference>
<dbReference type="EMBL" id="FWFZ01000006">
    <property type="protein sequence ID" value="SLN41562.1"/>
    <property type="molecule type" value="Genomic_DNA"/>
</dbReference>
<dbReference type="InterPro" id="IPR006141">
    <property type="entry name" value="Intein_N"/>
</dbReference>
<dbReference type="OrthoDB" id="6305173at2"/>
<dbReference type="SUPFAM" id="SSF51294">
    <property type="entry name" value="Hedgehog/intein (Hint) domain"/>
    <property type="match status" value="1"/>
</dbReference>
<evidence type="ECO:0000259" key="1">
    <source>
        <dbReference type="SMART" id="SM00306"/>
    </source>
</evidence>
<dbReference type="Proteomes" id="UP000193900">
    <property type="component" value="Unassembled WGS sequence"/>
</dbReference>
<dbReference type="InterPro" id="IPR003587">
    <property type="entry name" value="Hint_dom_N"/>
</dbReference>
<keyword evidence="3" id="KW-1185">Reference proteome</keyword>
<dbReference type="Gene3D" id="2.170.16.10">
    <property type="entry name" value="Hedgehog/Intein (Hint) domain"/>
    <property type="match status" value="1"/>
</dbReference>
<accession>A0A1Y5SIM9</accession>
<reference evidence="2 3" key="1">
    <citation type="submission" date="2017-03" db="EMBL/GenBank/DDBJ databases">
        <authorList>
            <person name="Afonso C.L."/>
            <person name="Miller P.J."/>
            <person name="Scott M.A."/>
            <person name="Spackman E."/>
            <person name="Goraichik I."/>
            <person name="Dimitrov K.M."/>
            <person name="Suarez D.L."/>
            <person name="Swayne D.E."/>
        </authorList>
    </citation>
    <scope>NUCLEOTIDE SEQUENCE [LARGE SCALE GENOMIC DNA]</scope>
    <source>
        <strain evidence="2 3">CECT 7023</strain>
    </source>
</reference>
<name>A0A1Y5SIM9_9RHOB</name>
<gene>
    <name evidence="2" type="ORF">ROA7023_01668</name>
</gene>
<dbReference type="CDD" id="cd00081">
    <property type="entry name" value="Hint"/>
    <property type="match status" value="1"/>
</dbReference>
<evidence type="ECO:0000313" key="2">
    <source>
        <dbReference type="EMBL" id="SLN41562.1"/>
    </source>
</evidence>
<dbReference type="InterPro" id="IPR028992">
    <property type="entry name" value="Hedgehog/Intein_dom"/>
</dbReference>